<organism evidence="1 2">
    <name type="scientific">Piloderma croceum (strain F 1598)</name>
    <dbReference type="NCBI Taxonomy" id="765440"/>
    <lineage>
        <taxon>Eukaryota</taxon>
        <taxon>Fungi</taxon>
        <taxon>Dikarya</taxon>
        <taxon>Basidiomycota</taxon>
        <taxon>Agaricomycotina</taxon>
        <taxon>Agaricomycetes</taxon>
        <taxon>Agaricomycetidae</taxon>
        <taxon>Atheliales</taxon>
        <taxon>Atheliaceae</taxon>
        <taxon>Piloderma</taxon>
    </lineage>
</organism>
<dbReference type="Proteomes" id="UP000054166">
    <property type="component" value="Unassembled WGS sequence"/>
</dbReference>
<name>A0A0C3AWW0_PILCF</name>
<sequence length="117" mass="13220">MILPTTLSNRLSCAIYSMDQRFGFIKKVLICSTACTFQFLPRFSSSSDNVLLSTPLIFKAGALLYQLRFRSLPTRRKGKYTQIGNVLLCPFVLVRDIVLTTLSFDAGRNRPTQCCRS</sequence>
<gene>
    <name evidence="1" type="ORF">PILCRDRAFT_824402</name>
</gene>
<evidence type="ECO:0000313" key="1">
    <source>
        <dbReference type="EMBL" id="KIM78498.1"/>
    </source>
</evidence>
<reference evidence="1 2" key="1">
    <citation type="submission" date="2014-04" db="EMBL/GenBank/DDBJ databases">
        <authorList>
            <consortium name="DOE Joint Genome Institute"/>
            <person name="Kuo A."/>
            <person name="Tarkka M."/>
            <person name="Buscot F."/>
            <person name="Kohler A."/>
            <person name="Nagy L.G."/>
            <person name="Floudas D."/>
            <person name="Copeland A."/>
            <person name="Barry K.W."/>
            <person name="Cichocki N."/>
            <person name="Veneault-Fourrey C."/>
            <person name="LaButti K."/>
            <person name="Lindquist E.A."/>
            <person name="Lipzen A."/>
            <person name="Lundell T."/>
            <person name="Morin E."/>
            <person name="Murat C."/>
            <person name="Sun H."/>
            <person name="Tunlid A."/>
            <person name="Henrissat B."/>
            <person name="Grigoriev I.V."/>
            <person name="Hibbett D.S."/>
            <person name="Martin F."/>
            <person name="Nordberg H.P."/>
            <person name="Cantor M.N."/>
            <person name="Hua S.X."/>
        </authorList>
    </citation>
    <scope>NUCLEOTIDE SEQUENCE [LARGE SCALE GENOMIC DNA]</scope>
    <source>
        <strain evidence="1 2">F 1598</strain>
    </source>
</reference>
<dbReference type="EMBL" id="KN833016">
    <property type="protein sequence ID" value="KIM78498.1"/>
    <property type="molecule type" value="Genomic_DNA"/>
</dbReference>
<protein>
    <submittedName>
        <fullName evidence="1">Uncharacterized protein</fullName>
    </submittedName>
</protein>
<accession>A0A0C3AWW0</accession>
<dbReference type="InParanoid" id="A0A0C3AWW0"/>
<dbReference type="AlphaFoldDB" id="A0A0C3AWW0"/>
<evidence type="ECO:0000313" key="2">
    <source>
        <dbReference type="Proteomes" id="UP000054166"/>
    </source>
</evidence>
<reference evidence="2" key="2">
    <citation type="submission" date="2015-01" db="EMBL/GenBank/DDBJ databases">
        <title>Evolutionary Origins and Diversification of the Mycorrhizal Mutualists.</title>
        <authorList>
            <consortium name="DOE Joint Genome Institute"/>
            <consortium name="Mycorrhizal Genomics Consortium"/>
            <person name="Kohler A."/>
            <person name="Kuo A."/>
            <person name="Nagy L.G."/>
            <person name="Floudas D."/>
            <person name="Copeland A."/>
            <person name="Barry K.W."/>
            <person name="Cichocki N."/>
            <person name="Veneault-Fourrey C."/>
            <person name="LaButti K."/>
            <person name="Lindquist E.A."/>
            <person name="Lipzen A."/>
            <person name="Lundell T."/>
            <person name="Morin E."/>
            <person name="Murat C."/>
            <person name="Riley R."/>
            <person name="Ohm R."/>
            <person name="Sun H."/>
            <person name="Tunlid A."/>
            <person name="Henrissat B."/>
            <person name="Grigoriev I.V."/>
            <person name="Hibbett D.S."/>
            <person name="Martin F."/>
        </authorList>
    </citation>
    <scope>NUCLEOTIDE SEQUENCE [LARGE SCALE GENOMIC DNA]</scope>
    <source>
        <strain evidence="2">F 1598</strain>
    </source>
</reference>
<proteinExistence type="predicted"/>
<dbReference type="HOGENOM" id="CLU_2085682_0_0_1"/>
<keyword evidence="2" id="KW-1185">Reference proteome</keyword>